<evidence type="ECO:0000313" key="1">
    <source>
        <dbReference type="EMBL" id="ELS58569.1"/>
    </source>
</evidence>
<name>L8PR69_STRVR</name>
<gene>
    <name evidence="1" type="ORF">STVIR_0465</name>
</gene>
<sequence>MAVVGIREARISGLCQSAVAHTPLGAATLVVRSDADRPVRAHDMVIDLSEVTGDMTFESVEMGRDAATLNRSGVAGPTGTYAQQARTLTITDMRLEAWSLTAGMFSLSDASLSVERGEQPCP</sequence>
<organism evidence="1 2">
    <name type="scientific">Streptomyces viridochromogenes Tue57</name>
    <dbReference type="NCBI Taxonomy" id="1160705"/>
    <lineage>
        <taxon>Bacteria</taxon>
        <taxon>Bacillati</taxon>
        <taxon>Actinomycetota</taxon>
        <taxon>Actinomycetes</taxon>
        <taxon>Kitasatosporales</taxon>
        <taxon>Streptomycetaceae</taxon>
        <taxon>Streptomyces</taxon>
    </lineage>
</organism>
<dbReference type="EMBL" id="AMLP01000018">
    <property type="protein sequence ID" value="ELS58569.1"/>
    <property type="molecule type" value="Genomic_DNA"/>
</dbReference>
<dbReference type="PATRIC" id="fig|1160705.3.peg.460"/>
<dbReference type="Proteomes" id="UP000011205">
    <property type="component" value="Unassembled WGS sequence"/>
</dbReference>
<dbReference type="Pfam" id="PF19741">
    <property type="entry name" value="DUF6230"/>
    <property type="match status" value="1"/>
</dbReference>
<evidence type="ECO:0000313" key="2">
    <source>
        <dbReference type="Proteomes" id="UP000011205"/>
    </source>
</evidence>
<reference evidence="1 2" key="1">
    <citation type="journal article" date="2013" name="Genome Announc.">
        <title>Draft Genome Sequence of Streptomyces viridochromogenes Strain Tu57, Producer of Avilamycin.</title>
        <authorList>
            <person name="Gruning B.A."/>
            <person name="Erxleben A."/>
            <person name="Hahnlein A."/>
            <person name="Gunther S."/>
        </authorList>
    </citation>
    <scope>NUCLEOTIDE SEQUENCE [LARGE SCALE GENOMIC DNA]</scope>
    <source>
        <strain evidence="1 2">Tue57</strain>
    </source>
</reference>
<proteinExistence type="predicted"/>
<dbReference type="InterPro" id="IPR046198">
    <property type="entry name" value="DUF6230"/>
</dbReference>
<dbReference type="AlphaFoldDB" id="L8PR69"/>
<protein>
    <submittedName>
        <fullName evidence="1">Uncharacterized protein</fullName>
    </submittedName>
</protein>
<accession>L8PR69</accession>
<comment type="caution">
    <text evidence="1">The sequence shown here is derived from an EMBL/GenBank/DDBJ whole genome shotgun (WGS) entry which is preliminary data.</text>
</comment>